<dbReference type="RefSeq" id="WP_367878700.1">
    <property type="nucleotide sequence ID" value="NZ_JBFNXX010000012.1"/>
</dbReference>
<evidence type="ECO:0000313" key="3">
    <source>
        <dbReference type="Proteomes" id="UP001556098"/>
    </source>
</evidence>
<dbReference type="EMBL" id="JBFNXX010000012">
    <property type="protein sequence ID" value="MEW9920998.1"/>
    <property type="molecule type" value="Genomic_DNA"/>
</dbReference>
<name>A0ABV3RSG5_9RHOB</name>
<gene>
    <name evidence="2" type="ORF">AB2B41_15400</name>
</gene>
<dbReference type="Pfam" id="PF05170">
    <property type="entry name" value="AsmA"/>
    <property type="match status" value="2"/>
</dbReference>
<dbReference type="Proteomes" id="UP001556098">
    <property type="component" value="Unassembled WGS sequence"/>
</dbReference>
<sequence length="644" mass="67784">MKWILRIIGALVLVAVLVVGGVLMLPAERIAKIATDQLSKITGRNVSVSGDVSMTLWPVLGVTAEGLEVGNAAWAKEGAMLSTAQAAIGVDAGALLRGEIRITNIEAQSPTIRLESRKDGRASWQFTDGAGAAQIETETTPARAPRPVTIERLVIRDATLIYDAEGADLVSYSGVDLSLDWPDASGPAQISAAVRPAGERVAVDANIGNFAGFLGGEVQPVGLALETKGGTARLDGRASLQGAVAGRIDLDLKSTGGFLASLGLAAIDLPQGLGRSADVQADLTLTPDRRLALREMTADLGGNRMTGAADIDLNGVPQINAQLNAGVLDLKPLTGGGSDGGGSGSASAGWPTDRIDASGLAAFNGAISLRADSIDLGALKLGATRTLLTNDRSRMVFELREVQAYDGQFKGEFVMNNRSGLSVGGKLRAGAVQMKPLLTDLAGLTRFTGQGDAEVSFLGVGQSVDAIMRSLSGQGALNVGRGSIEGIDLDDLLGNFDVQGGTTVFDSLSGTFAIEKGVLRNNDLRMLLPNFDASGAGQVDLGGRTLDYTITPRALRVNRDRGLAVPVRIYGPWADPKVQPDLKAALDLNFKEERERVEDRAKEKLEQKLQEELGVVRQEGQSVEEAVKDRLEDKLKEELFKIFD</sequence>
<reference evidence="2 3" key="1">
    <citation type="submission" date="2024-07" db="EMBL/GenBank/DDBJ databases">
        <title>Marimonas sp.nov., isolated from tidal-flat sediment.</title>
        <authorList>
            <person name="Jayan J.N."/>
            <person name="Lee S.S."/>
        </authorList>
    </citation>
    <scope>NUCLEOTIDE SEQUENCE [LARGE SCALE GENOMIC DNA]</scope>
    <source>
        <strain evidence="2 3">MJW-29</strain>
    </source>
</reference>
<feature type="domain" description="AsmA" evidence="1">
    <location>
        <begin position="5"/>
        <end position="188"/>
    </location>
</feature>
<feature type="domain" description="AsmA" evidence="1">
    <location>
        <begin position="350"/>
        <end position="524"/>
    </location>
</feature>
<protein>
    <submittedName>
        <fullName evidence="2">AsmA family protein</fullName>
    </submittedName>
</protein>
<keyword evidence="3" id="KW-1185">Reference proteome</keyword>
<dbReference type="PANTHER" id="PTHR30441:SF4">
    <property type="entry name" value="PROTEIN ASMA"/>
    <property type="match status" value="1"/>
</dbReference>
<accession>A0ABV3RSG5</accession>
<dbReference type="InterPro" id="IPR007844">
    <property type="entry name" value="AsmA"/>
</dbReference>
<evidence type="ECO:0000313" key="2">
    <source>
        <dbReference type="EMBL" id="MEW9920998.1"/>
    </source>
</evidence>
<organism evidence="2 3">
    <name type="scientific">Sulfitobacter sediminis</name>
    <dbReference type="NCBI Taxonomy" id="3234186"/>
    <lineage>
        <taxon>Bacteria</taxon>
        <taxon>Pseudomonadati</taxon>
        <taxon>Pseudomonadota</taxon>
        <taxon>Alphaproteobacteria</taxon>
        <taxon>Rhodobacterales</taxon>
        <taxon>Roseobacteraceae</taxon>
        <taxon>Sulfitobacter</taxon>
    </lineage>
</organism>
<proteinExistence type="predicted"/>
<dbReference type="InterPro" id="IPR052894">
    <property type="entry name" value="AsmA-related"/>
</dbReference>
<dbReference type="PANTHER" id="PTHR30441">
    <property type="entry name" value="DUF748 DOMAIN-CONTAINING PROTEIN"/>
    <property type="match status" value="1"/>
</dbReference>
<comment type="caution">
    <text evidence="2">The sequence shown here is derived from an EMBL/GenBank/DDBJ whole genome shotgun (WGS) entry which is preliminary data.</text>
</comment>
<evidence type="ECO:0000259" key="1">
    <source>
        <dbReference type="Pfam" id="PF05170"/>
    </source>
</evidence>